<dbReference type="Proteomes" id="UP000216857">
    <property type="component" value="Unassembled WGS sequence"/>
</dbReference>
<keyword evidence="1" id="KW-0732">Signal</keyword>
<comment type="caution">
    <text evidence="2">The sequence shown here is derived from an EMBL/GenBank/DDBJ whole genome shotgun (WGS) entry which is preliminary data.</text>
</comment>
<evidence type="ECO:0008006" key="4">
    <source>
        <dbReference type="Google" id="ProtNLM"/>
    </source>
</evidence>
<accession>A0A261R4M5</accession>
<reference evidence="2" key="1">
    <citation type="submission" date="2017-05" db="EMBL/GenBank/DDBJ databases">
        <title>Complete and WGS of Bordetella genogroups.</title>
        <authorList>
            <person name="Spilker T."/>
            <person name="Lipuma J."/>
        </authorList>
    </citation>
    <scope>NUCLEOTIDE SEQUENCE</scope>
    <source>
        <strain evidence="2">AU21707</strain>
    </source>
</reference>
<dbReference type="EMBL" id="NEVJ01000003">
    <property type="protein sequence ID" value="OZI19602.1"/>
    <property type="molecule type" value="Genomic_DNA"/>
</dbReference>
<name>A0A261R4M5_9BORD</name>
<keyword evidence="3" id="KW-1185">Reference proteome</keyword>
<proteinExistence type="predicted"/>
<dbReference type="OrthoDB" id="9968806at2"/>
<evidence type="ECO:0000256" key="1">
    <source>
        <dbReference type="SAM" id="SignalP"/>
    </source>
</evidence>
<protein>
    <recommendedName>
        <fullName evidence="4">DUF2066 domain-containing protein</fullName>
    </recommendedName>
</protein>
<sequence>MMSASNARRLATTIGVLVCGAAMADTADRSPASLPGPQATQSFVTQHLRSQYTDAVAASYRMPSPNGSPGYTLENAVCNFSTLLPELVFDWPAAGFLTQGAGGARPDFCKVYTRDGVPETAVDDRSNVLLTTQRIAFPATTFTRKQTPADTLLGWLRSTISDRPASAGPGANGSDVSISTYFKNKRVTQVVENQSPESVLYLALPDLDERVLASLSDQLRAQGQAERGGRIGARSDLAADMRSEQDRVTFNRLFGDAARYLVKLVQPSKIELAWDMAPPAGQALEWADLPVVVVQRGALTAGFRFATPRPASTPK</sequence>
<evidence type="ECO:0000313" key="2">
    <source>
        <dbReference type="EMBL" id="OZI19602.1"/>
    </source>
</evidence>
<organism evidence="2 3">
    <name type="scientific">Bordetella genomosp. 9</name>
    <dbReference type="NCBI Taxonomy" id="1416803"/>
    <lineage>
        <taxon>Bacteria</taxon>
        <taxon>Pseudomonadati</taxon>
        <taxon>Pseudomonadota</taxon>
        <taxon>Betaproteobacteria</taxon>
        <taxon>Burkholderiales</taxon>
        <taxon>Alcaligenaceae</taxon>
        <taxon>Bordetella</taxon>
    </lineage>
</organism>
<dbReference type="RefSeq" id="WP_094848243.1">
    <property type="nucleotide sequence ID" value="NZ_NEVJ01000003.1"/>
</dbReference>
<evidence type="ECO:0000313" key="3">
    <source>
        <dbReference type="Proteomes" id="UP000216857"/>
    </source>
</evidence>
<feature type="chain" id="PRO_5012401823" description="DUF2066 domain-containing protein" evidence="1">
    <location>
        <begin position="25"/>
        <end position="315"/>
    </location>
</feature>
<feature type="signal peptide" evidence="1">
    <location>
        <begin position="1"/>
        <end position="24"/>
    </location>
</feature>
<dbReference type="AlphaFoldDB" id="A0A261R4M5"/>
<gene>
    <name evidence="2" type="ORF">CAL26_18525</name>
</gene>